<feature type="binding site" evidence="8">
    <location>
        <position position="19"/>
    </location>
    <ligand>
        <name>[4Fe-4S] cluster</name>
        <dbReference type="ChEBI" id="CHEBI:49883"/>
        <note>4Fe-4S-S-AdoMet</note>
    </ligand>
</feature>
<evidence type="ECO:0000256" key="1">
    <source>
        <dbReference type="ARBA" id="ARBA00022485"/>
    </source>
</evidence>
<keyword evidence="3 8" id="KW-0479">Metal-binding</keyword>
<dbReference type="SUPFAM" id="SSF102114">
    <property type="entry name" value="Radical SAM enzymes"/>
    <property type="match status" value="1"/>
</dbReference>
<evidence type="ECO:0000256" key="5">
    <source>
        <dbReference type="ARBA" id="ARBA00023004"/>
    </source>
</evidence>
<dbReference type="InterPro" id="IPR013785">
    <property type="entry name" value="Aldolase_TIM"/>
</dbReference>
<dbReference type="InterPro" id="IPR007197">
    <property type="entry name" value="rSAM"/>
</dbReference>
<feature type="binding site" evidence="8">
    <location>
        <position position="24"/>
    </location>
    <ligand>
        <name>Mg(2+)</name>
        <dbReference type="ChEBI" id="CHEBI:18420"/>
    </ligand>
</feature>
<comment type="cofactor">
    <cofactor evidence="8">
        <name>S-adenosyl-L-methionine</name>
        <dbReference type="ChEBI" id="CHEBI:59789"/>
    </cofactor>
    <text evidence="8">Binds 1 S-adenosyl-L-methionine per subunit.</text>
</comment>
<comment type="cofactor">
    <cofactor evidence="8">
        <name>Mg(2+)</name>
        <dbReference type="ChEBI" id="CHEBI:18420"/>
    </cofactor>
</comment>
<evidence type="ECO:0000256" key="7">
    <source>
        <dbReference type="ARBA" id="ARBA00023239"/>
    </source>
</evidence>
<dbReference type="GO" id="GO:0008616">
    <property type="term" value="P:tRNA queuosine(34) biosynthetic process"/>
    <property type="evidence" value="ECO:0007669"/>
    <property type="project" value="UniProtKB-UniRule"/>
</dbReference>
<comment type="function">
    <text evidence="8">Catalyzes the complex heterocyclic radical-mediated conversion of 6-carboxy-5,6,7,8-tetrahydropterin (CPH4) to 7-carboxy-7-deazaguanine (CDG), a step common to the biosynthetic pathways of all 7-deazapurine-containing compounds.</text>
</comment>
<comment type="caution">
    <text evidence="9">The sequence shown here is derived from an EMBL/GenBank/DDBJ whole genome shotgun (WGS) entry which is preliminary data.</text>
</comment>
<evidence type="ECO:0000313" key="9">
    <source>
        <dbReference type="EMBL" id="TWJ19626.1"/>
    </source>
</evidence>
<proteinExistence type="inferred from homology"/>
<dbReference type="SFLD" id="SFLDS00029">
    <property type="entry name" value="Radical_SAM"/>
    <property type="match status" value="1"/>
</dbReference>
<dbReference type="Proteomes" id="UP000319449">
    <property type="component" value="Unassembled WGS sequence"/>
</dbReference>
<dbReference type="PANTHER" id="PTHR42836">
    <property type="entry name" value="7-CARBOXY-7-DEAZAGUANINE SYNTHASE"/>
    <property type="match status" value="1"/>
</dbReference>
<comment type="cofactor">
    <cofactor evidence="8">
        <name>[4Fe-4S] cluster</name>
        <dbReference type="ChEBI" id="CHEBI:49883"/>
    </cofactor>
    <text evidence="8">Binds 1 [4Fe-4S] cluster. The cluster is coordinated with 3 cysteines and an exchangeable S-adenosyl-L-methionine.</text>
</comment>
<accession>A0A562VNR3</accession>
<dbReference type="OrthoDB" id="9792276at2"/>
<gene>
    <name evidence="8" type="primary">queE</name>
    <name evidence="9" type="ORF">JN12_01426</name>
</gene>
<feature type="binding site" evidence="8">
    <location>
        <begin position="21"/>
        <end position="23"/>
    </location>
    <ligand>
        <name>S-adenosyl-L-methionine</name>
        <dbReference type="ChEBI" id="CHEBI:59789"/>
    </ligand>
</feature>
<keyword evidence="5 8" id="KW-0408">Iron</keyword>
<keyword evidence="1 8" id="KW-0004">4Fe-4S</keyword>
<name>A0A562VNR3_9BACT</name>
<organism evidence="9 10">
    <name type="scientific">Geobacter argillaceus</name>
    <dbReference type="NCBI Taxonomy" id="345631"/>
    <lineage>
        <taxon>Bacteria</taxon>
        <taxon>Pseudomonadati</taxon>
        <taxon>Thermodesulfobacteriota</taxon>
        <taxon>Desulfuromonadia</taxon>
        <taxon>Geobacterales</taxon>
        <taxon>Geobacteraceae</taxon>
        <taxon>Geobacter</taxon>
    </lineage>
</organism>
<dbReference type="InterPro" id="IPR058240">
    <property type="entry name" value="rSAM_sf"/>
</dbReference>
<feature type="binding site" evidence="8">
    <location>
        <position position="22"/>
    </location>
    <ligand>
        <name>[4Fe-4S] cluster</name>
        <dbReference type="ChEBI" id="CHEBI:49883"/>
        <note>4Fe-4S-S-AdoMet</note>
    </ligand>
</feature>
<comment type="subunit">
    <text evidence="8">Homodimer.</text>
</comment>
<keyword evidence="4 8" id="KW-0460">Magnesium</keyword>
<evidence type="ECO:0000256" key="6">
    <source>
        <dbReference type="ARBA" id="ARBA00023014"/>
    </source>
</evidence>
<dbReference type="GO" id="GO:0016840">
    <property type="term" value="F:carbon-nitrogen lyase activity"/>
    <property type="evidence" value="ECO:0007669"/>
    <property type="project" value="UniProtKB-UniRule"/>
</dbReference>
<dbReference type="EC" id="4.3.99.3" evidence="8"/>
<comment type="similarity">
    <text evidence="8">Belongs to the radical SAM superfamily. 7-carboxy-7-deazaguanine synthase family.</text>
</comment>
<comment type="caution">
    <text evidence="8">Lacks conserved residue(s) required for the propagation of feature annotation.</text>
</comment>
<reference evidence="9 10" key="1">
    <citation type="submission" date="2019-07" db="EMBL/GenBank/DDBJ databases">
        <title>Genomic Encyclopedia of Archaeal and Bacterial Type Strains, Phase II (KMG-II): from individual species to whole genera.</title>
        <authorList>
            <person name="Goeker M."/>
        </authorList>
    </citation>
    <scope>NUCLEOTIDE SEQUENCE [LARGE SCALE GENOMIC DNA]</scope>
    <source>
        <strain evidence="9 10">ATCC BAA-1139</strain>
    </source>
</reference>
<evidence type="ECO:0000313" key="10">
    <source>
        <dbReference type="Proteomes" id="UP000319449"/>
    </source>
</evidence>
<dbReference type="UniPathway" id="UPA00391"/>
<dbReference type="InterPro" id="IPR024924">
    <property type="entry name" value="7-CO-7-deazaguanine_synth-like"/>
</dbReference>
<sequence length="231" mass="26102">MLVGLRQVFLRLWGCNIACAYCDTCHEELPERCLLENSPGRRDFVDVANPVPFERILTHLERWNRGWPDIHHSLSLTGGEPLMHPETLRVILPDLITCLPVYLETNGLLPQALELVIDNVSMIGMDIKLPSATGCEIRWETHLDFLRIGSRKDIFVKVVVTDTTEEWELQRACTIVAQVRKDIPFIIQPVTSSGGVVAVSPLKLLEFQELASQTLSGVRVIPQTHRFMGQL</sequence>
<dbReference type="HAMAP" id="MF_00917">
    <property type="entry name" value="QueE"/>
    <property type="match status" value="1"/>
</dbReference>
<comment type="catalytic activity">
    <reaction evidence="8">
        <text>6-carboxy-5,6,7,8-tetrahydropterin + H(+) = 7-carboxy-7-carbaguanine + NH4(+)</text>
        <dbReference type="Rhea" id="RHEA:27974"/>
        <dbReference type="ChEBI" id="CHEBI:15378"/>
        <dbReference type="ChEBI" id="CHEBI:28938"/>
        <dbReference type="ChEBI" id="CHEBI:61032"/>
        <dbReference type="ChEBI" id="CHEBI:61036"/>
        <dbReference type="EC" id="4.3.99.3"/>
    </reaction>
</comment>
<feature type="binding site" evidence="8">
    <location>
        <position position="15"/>
    </location>
    <ligand>
        <name>[4Fe-4S] cluster</name>
        <dbReference type="ChEBI" id="CHEBI:49883"/>
        <note>4Fe-4S-S-AdoMet</note>
    </ligand>
</feature>
<dbReference type="GO" id="GO:0000287">
    <property type="term" value="F:magnesium ion binding"/>
    <property type="evidence" value="ECO:0007669"/>
    <property type="project" value="UniProtKB-UniRule"/>
</dbReference>
<keyword evidence="8" id="KW-0671">Queuosine biosynthesis</keyword>
<keyword evidence="2 8" id="KW-0949">S-adenosyl-L-methionine</keyword>
<feature type="binding site" evidence="8">
    <location>
        <position position="79"/>
    </location>
    <ligand>
        <name>S-adenosyl-L-methionine</name>
        <dbReference type="ChEBI" id="CHEBI:59789"/>
    </ligand>
</feature>
<comment type="pathway">
    <text evidence="8">Purine metabolism; 7-cyano-7-deazaguanine biosynthesis.</text>
</comment>
<dbReference type="AlphaFoldDB" id="A0A562VNR3"/>
<feature type="binding site" evidence="8">
    <location>
        <position position="11"/>
    </location>
    <ligand>
        <name>substrate</name>
    </ligand>
</feature>
<feature type="binding site" evidence="8">
    <location>
        <position position="77"/>
    </location>
    <ligand>
        <name>substrate</name>
    </ligand>
</feature>
<keyword evidence="6 8" id="KW-0411">Iron-sulfur</keyword>
<protein>
    <recommendedName>
        <fullName evidence="8">7-carboxy-7-deazaguanine synthase</fullName>
        <shortName evidence="8">CDG synthase</shortName>
        <ecNumber evidence="8">4.3.99.3</ecNumber>
    </recommendedName>
    <alternativeName>
        <fullName evidence="8">Queuosine biosynthesis protein QueE</fullName>
    </alternativeName>
</protein>
<dbReference type="PANTHER" id="PTHR42836:SF1">
    <property type="entry name" value="7-CARBOXY-7-DEAZAGUANINE SYNTHASE"/>
    <property type="match status" value="1"/>
</dbReference>
<dbReference type="GO" id="GO:0051539">
    <property type="term" value="F:4 iron, 4 sulfur cluster binding"/>
    <property type="evidence" value="ECO:0007669"/>
    <property type="project" value="UniProtKB-UniRule"/>
</dbReference>
<dbReference type="EMBL" id="VLLN01000007">
    <property type="protein sequence ID" value="TWJ19626.1"/>
    <property type="molecule type" value="Genomic_DNA"/>
</dbReference>
<dbReference type="Gene3D" id="3.20.20.70">
    <property type="entry name" value="Aldolase class I"/>
    <property type="match status" value="1"/>
</dbReference>
<evidence type="ECO:0000256" key="4">
    <source>
        <dbReference type="ARBA" id="ARBA00022842"/>
    </source>
</evidence>
<evidence type="ECO:0000256" key="8">
    <source>
        <dbReference type="HAMAP-Rule" id="MF_00917"/>
    </source>
</evidence>
<evidence type="ECO:0000256" key="3">
    <source>
        <dbReference type="ARBA" id="ARBA00022723"/>
    </source>
</evidence>
<dbReference type="GO" id="GO:1904047">
    <property type="term" value="F:S-adenosyl-L-methionine binding"/>
    <property type="evidence" value="ECO:0007669"/>
    <property type="project" value="UniProtKB-UniRule"/>
</dbReference>
<dbReference type="RefSeq" id="WP_145020390.1">
    <property type="nucleotide sequence ID" value="NZ_VLLN01000007.1"/>
</dbReference>
<dbReference type="CDD" id="cd01335">
    <property type="entry name" value="Radical_SAM"/>
    <property type="match status" value="1"/>
</dbReference>
<keyword evidence="7 8" id="KW-0456">Lyase</keyword>
<keyword evidence="10" id="KW-1185">Reference proteome</keyword>
<evidence type="ECO:0000256" key="2">
    <source>
        <dbReference type="ARBA" id="ARBA00022691"/>
    </source>
</evidence>